<dbReference type="EMBL" id="FNSO01000004">
    <property type="protein sequence ID" value="SED21445.1"/>
    <property type="molecule type" value="Genomic_DNA"/>
</dbReference>
<dbReference type="PANTHER" id="PTHR44196:SF1">
    <property type="entry name" value="DEHYDROGENASE_REDUCTASE SDR FAMILY MEMBER 7B"/>
    <property type="match status" value="1"/>
</dbReference>
<dbReference type="PRINTS" id="PR00081">
    <property type="entry name" value="GDHRDH"/>
</dbReference>
<keyword evidence="2" id="KW-0560">Oxidoreductase</keyword>
<sequence length="251" mass="26037">MTPAAGTVALVTGASSGIGAATAGALAKRGALVVAAARRRARTETICREIVAAGGRAEAVEADIAVREQAARLVSDVVARHGRLDILVNNAGVMFLDQAEDAVTAEWDRMVAVNLSGVFHVTQAALPHLLKAAAGAERGVADIVNIGSTAGRTPFAGGSVYSSTKSALAAFSDALRAEITDRHVRVTVVVPGSVETELKNSMRPETMARFPPPPDGDILSAIDVAEAIVYAVDRPRHVSVDEIVIRPTKGF</sequence>
<dbReference type="Gene3D" id="3.40.50.720">
    <property type="entry name" value="NAD(P)-binding Rossmann-like Domain"/>
    <property type="match status" value="1"/>
</dbReference>
<comment type="similarity">
    <text evidence="1 3">Belongs to the short-chain dehydrogenases/reductases (SDR) family.</text>
</comment>
<evidence type="ECO:0000256" key="3">
    <source>
        <dbReference type="RuleBase" id="RU000363"/>
    </source>
</evidence>
<dbReference type="RefSeq" id="WP_091315312.1">
    <property type="nucleotide sequence ID" value="NZ_FNSO01000004.1"/>
</dbReference>
<protein>
    <submittedName>
        <fullName evidence="4">NADP-dependent 3-hydroxy acid dehydrogenase YdfG</fullName>
    </submittedName>
</protein>
<dbReference type="STRING" id="208445.SAMN04489727_6920"/>
<dbReference type="AlphaFoldDB" id="A0A1H4YUV2"/>
<gene>
    <name evidence="4" type="ORF">SAMN04489727_6920</name>
</gene>
<evidence type="ECO:0000256" key="1">
    <source>
        <dbReference type="ARBA" id="ARBA00006484"/>
    </source>
</evidence>
<dbReference type="FunFam" id="3.40.50.720:FF:000047">
    <property type="entry name" value="NADP-dependent L-serine/L-allo-threonine dehydrogenase"/>
    <property type="match status" value="1"/>
</dbReference>
<dbReference type="Proteomes" id="UP000199622">
    <property type="component" value="Unassembled WGS sequence"/>
</dbReference>
<dbReference type="OrthoDB" id="9775296at2"/>
<organism evidence="4 5">
    <name type="scientific">Amycolatopsis tolypomycina</name>
    <dbReference type="NCBI Taxonomy" id="208445"/>
    <lineage>
        <taxon>Bacteria</taxon>
        <taxon>Bacillati</taxon>
        <taxon>Actinomycetota</taxon>
        <taxon>Actinomycetes</taxon>
        <taxon>Pseudonocardiales</taxon>
        <taxon>Pseudonocardiaceae</taxon>
        <taxon>Amycolatopsis</taxon>
    </lineage>
</organism>
<dbReference type="PRINTS" id="PR00080">
    <property type="entry name" value="SDRFAMILY"/>
</dbReference>
<dbReference type="InterPro" id="IPR002347">
    <property type="entry name" value="SDR_fam"/>
</dbReference>
<dbReference type="InterPro" id="IPR036291">
    <property type="entry name" value="NAD(P)-bd_dom_sf"/>
</dbReference>
<reference evidence="5" key="1">
    <citation type="submission" date="2016-10" db="EMBL/GenBank/DDBJ databases">
        <authorList>
            <person name="Varghese N."/>
            <person name="Submissions S."/>
        </authorList>
    </citation>
    <scope>NUCLEOTIDE SEQUENCE [LARGE SCALE GENOMIC DNA]</scope>
    <source>
        <strain evidence="5">DSM 44544</strain>
    </source>
</reference>
<dbReference type="GO" id="GO:0016020">
    <property type="term" value="C:membrane"/>
    <property type="evidence" value="ECO:0007669"/>
    <property type="project" value="TreeGrafter"/>
</dbReference>
<dbReference type="Pfam" id="PF00106">
    <property type="entry name" value="adh_short"/>
    <property type="match status" value="1"/>
</dbReference>
<accession>A0A1H4YUV2</accession>
<dbReference type="PANTHER" id="PTHR44196">
    <property type="entry name" value="DEHYDROGENASE/REDUCTASE SDR FAMILY MEMBER 7B"/>
    <property type="match status" value="1"/>
</dbReference>
<evidence type="ECO:0000256" key="2">
    <source>
        <dbReference type="ARBA" id="ARBA00023002"/>
    </source>
</evidence>
<dbReference type="InterPro" id="IPR020904">
    <property type="entry name" value="Sc_DH/Rdtase_CS"/>
</dbReference>
<evidence type="ECO:0000313" key="4">
    <source>
        <dbReference type="EMBL" id="SED21445.1"/>
    </source>
</evidence>
<dbReference type="PROSITE" id="PS00061">
    <property type="entry name" value="ADH_SHORT"/>
    <property type="match status" value="1"/>
</dbReference>
<name>A0A1H4YUV2_9PSEU</name>
<dbReference type="SUPFAM" id="SSF51735">
    <property type="entry name" value="NAD(P)-binding Rossmann-fold domains"/>
    <property type="match status" value="1"/>
</dbReference>
<dbReference type="GO" id="GO:0016616">
    <property type="term" value="F:oxidoreductase activity, acting on the CH-OH group of donors, NAD or NADP as acceptor"/>
    <property type="evidence" value="ECO:0007669"/>
    <property type="project" value="UniProtKB-ARBA"/>
</dbReference>
<evidence type="ECO:0000313" key="5">
    <source>
        <dbReference type="Proteomes" id="UP000199622"/>
    </source>
</evidence>
<keyword evidence="5" id="KW-1185">Reference proteome</keyword>
<proteinExistence type="inferred from homology"/>